<dbReference type="EMBL" id="JAAVLN010000001">
    <property type="protein sequence ID" value="NKC03220.1"/>
    <property type="molecule type" value="Genomic_DNA"/>
</dbReference>
<organism evidence="1 2">
    <name type="scientific">Brucella haematophila</name>
    <dbReference type="NCBI Taxonomy" id="419474"/>
    <lineage>
        <taxon>Bacteria</taxon>
        <taxon>Pseudomonadati</taxon>
        <taxon>Pseudomonadota</taxon>
        <taxon>Alphaproteobacteria</taxon>
        <taxon>Hyphomicrobiales</taxon>
        <taxon>Brucellaceae</taxon>
        <taxon>Brucella/Ochrobactrum group</taxon>
        <taxon>Brucella</taxon>
    </lineage>
</organism>
<dbReference type="Proteomes" id="UP000704467">
    <property type="component" value="Unassembled WGS sequence"/>
</dbReference>
<name>A0ABX1DMI2_9HYPH</name>
<sequence length="95" mass="10798">MLSGVGEDDIEISEREKADLRKFDLALQLQIRQAVAKRVIFAHRSGAYFNVREHRSTGNCSLQPGITKNATVVLGENCILRRKIPLKRGRTIEFF</sequence>
<comment type="caution">
    <text evidence="1">The sequence shown here is derived from an EMBL/GenBank/DDBJ whole genome shotgun (WGS) entry which is preliminary data.</text>
</comment>
<protein>
    <submittedName>
        <fullName evidence="1">Uncharacterized protein</fullName>
    </submittedName>
</protein>
<reference evidence="1 2" key="1">
    <citation type="submission" date="2020-03" db="EMBL/GenBank/DDBJ databases">
        <title>Whole genome sequencing of clinical and environmental type strains of Ochrobactrum.</title>
        <authorList>
            <person name="Dharne M."/>
        </authorList>
    </citation>
    <scope>NUCLEOTIDE SEQUENCE [LARGE SCALE GENOMIC DNA]</scope>
    <source>
        <strain evidence="1 2">CIP 109452</strain>
    </source>
</reference>
<evidence type="ECO:0000313" key="2">
    <source>
        <dbReference type="Proteomes" id="UP000704467"/>
    </source>
</evidence>
<gene>
    <name evidence="1" type="ORF">HED55_07190</name>
</gene>
<accession>A0ABX1DMI2</accession>
<keyword evidence="2" id="KW-1185">Reference proteome</keyword>
<evidence type="ECO:0000313" key="1">
    <source>
        <dbReference type="EMBL" id="NKC03220.1"/>
    </source>
</evidence>
<proteinExistence type="predicted"/>